<dbReference type="Gene3D" id="3.90.1300.10">
    <property type="entry name" value="Amidase signature (AS) domain"/>
    <property type="match status" value="1"/>
</dbReference>
<dbReference type="Proteomes" id="UP001597083">
    <property type="component" value="Unassembled WGS sequence"/>
</dbReference>
<protein>
    <submittedName>
        <fullName evidence="1">Amidase</fullName>
    </submittedName>
</protein>
<keyword evidence="2" id="KW-1185">Reference proteome</keyword>
<sequence>MLGLAEQAALLAQGEVSSEELVGEALRRIDERRSLGAFRVVRDAAVLEARAADKRLKDGERLPLLGVPV</sequence>
<name>A0ABW3CJJ8_9ACTN</name>
<dbReference type="SUPFAM" id="SSF75304">
    <property type="entry name" value="Amidase signature (AS) enzymes"/>
    <property type="match status" value="1"/>
</dbReference>
<evidence type="ECO:0000313" key="1">
    <source>
        <dbReference type="EMBL" id="MFD0854721.1"/>
    </source>
</evidence>
<comment type="caution">
    <text evidence="1">The sequence shown here is derived from an EMBL/GenBank/DDBJ whole genome shotgun (WGS) entry which is preliminary data.</text>
</comment>
<feature type="non-terminal residue" evidence="1">
    <location>
        <position position="69"/>
    </location>
</feature>
<reference evidence="2" key="1">
    <citation type="journal article" date="2019" name="Int. J. Syst. Evol. Microbiol.">
        <title>The Global Catalogue of Microorganisms (GCM) 10K type strain sequencing project: providing services to taxonomists for standard genome sequencing and annotation.</title>
        <authorList>
            <consortium name="The Broad Institute Genomics Platform"/>
            <consortium name="The Broad Institute Genome Sequencing Center for Infectious Disease"/>
            <person name="Wu L."/>
            <person name="Ma J."/>
        </authorList>
    </citation>
    <scope>NUCLEOTIDE SEQUENCE [LARGE SCALE GENOMIC DNA]</scope>
    <source>
        <strain evidence="2">JCM 31696</strain>
    </source>
</reference>
<gene>
    <name evidence="1" type="ORF">ACFQ07_20955</name>
</gene>
<accession>A0ABW3CJJ8</accession>
<dbReference type="EMBL" id="JBHTIR010003132">
    <property type="protein sequence ID" value="MFD0854721.1"/>
    <property type="molecule type" value="Genomic_DNA"/>
</dbReference>
<proteinExistence type="predicted"/>
<evidence type="ECO:0000313" key="2">
    <source>
        <dbReference type="Proteomes" id="UP001597083"/>
    </source>
</evidence>
<dbReference type="InterPro" id="IPR036928">
    <property type="entry name" value="AS_sf"/>
</dbReference>
<organism evidence="1 2">
    <name type="scientific">Actinomadura adrarensis</name>
    <dbReference type="NCBI Taxonomy" id="1819600"/>
    <lineage>
        <taxon>Bacteria</taxon>
        <taxon>Bacillati</taxon>
        <taxon>Actinomycetota</taxon>
        <taxon>Actinomycetes</taxon>
        <taxon>Streptosporangiales</taxon>
        <taxon>Thermomonosporaceae</taxon>
        <taxon>Actinomadura</taxon>
    </lineage>
</organism>